<reference evidence="2" key="1">
    <citation type="submission" date="2021-01" db="EMBL/GenBank/DDBJ databases">
        <title>Whole genome shotgun sequence of Dactylosporangium siamense NBRC 106093.</title>
        <authorList>
            <person name="Komaki H."/>
            <person name="Tamura T."/>
        </authorList>
    </citation>
    <scope>NUCLEOTIDE SEQUENCE</scope>
    <source>
        <strain evidence="2">NBRC 106093</strain>
    </source>
</reference>
<evidence type="ECO:0000256" key="1">
    <source>
        <dbReference type="SAM" id="MobiDB-lite"/>
    </source>
</evidence>
<keyword evidence="3" id="KW-1185">Reference proteome</keyword>
<organism evidence="2 3">
    <name type="scientific">Dactylosporangium siamense</name>
    <dbReference type="NCBI Taxonomy" id="685454"/>
    <lineage>
        <taxon>Bacteria</taxon>
        <taxon>Bacillati</taxon>
        <taxon>Actinomycetota</taxon>
        <taxon>Actinomycetes</taxon>
        <taxon>Micromonosporales</taxon>
        <taxon>Micromonosporaceae</taxon>
        <taxon>Dactylosporangium</taxon>
    </lineage>
</organism>
<dbReference type="Proteomes" id="UP000660611">
    <property type="component" value="Unassembled WGS sequence"/>
</dbReference>
<dbReference type="EMBL" id="BONQ01000157">
    <property type="protein sequence ID" value="GIG51613.1"/>
    <property type="molecule type" value="Genomic_DNA"/>
</dbReference>
<proteinExistence type="predicted"/>
<feature type="region of interest" description="Disordered" evidence="1">
    <location>
        <begin position="1"/>
        <end position="76"/>
    </location>
</feature>
<evidence type="ECO:0000313" key="3">
    <source>
        <dbReference type="Proteomes" id="UP000660611"/>
    </source>
</evidence>
<evidence type="ECO:0000313" key="2">
    <source>
        <dbReference type="EMBL" id="GIG51613.1"/>
    </source>
</evidence>
<gene>
    <name evidence="2" type="ORF">Dsi01nite_096540</name>
</gene>
<name>A0A919UIE6_9ACTN</name>
<sequence length="76" mass="7757">MQGITGGVSGEDDAVVRRDRFTGQARQSHQRTDQTQHSAAPGPDRTDVSGGMHAAPVCAGDSATRPAAAFPPLTAG</sequence>
<protein>
    <submittedName>
        <fullName evidence="2">Uncharacterized protein</fullName>
    </submittedName>
</protein>
<accession>A0A919UIE6</accession>
<comment type="caution">
    <text evidence="2">The sequence shown here is derived from an EMBL/GenBank/DDBJ whole genome shotgun (WGS) entry which is preliminary data.</text>
</comment>
<dbReference type="AlphaFoldDB" id="A0A919UIE6"/>